<feature type="transmembrane region" description="Helical" evidence="2">
    <location>
        <begin position="6"/>
        <end position="27"/>
    </location>
</feature>
<keyword evidence="2" id="KW-0812">Transmembrane</keyword>
<proteinExistence type="predicted"/>
<gene>
    <name evidence="3" type="ORF">METZ01_LOCUS91930</name>
</gene>
<evidence type="ECO:0000313" key="3">
    <source>
        <dbReference type="EMBL" id="SVA39076.1"/>
    </source>
</evidence>
<evidence type="ECO:0000256" key="1">
    <source>
        <dbReference type="SAM" id="MobiDB-lite"/>
    </source>
</evidence>
<organism evidence="3">
    <name type="scientific">marine metagenome</name>
    <dbReference type="NCBI Taxonomy" id="408172"/>
    <lineage>
        <taxon>unclassified sequences</taxon>
        <taxon>metagenomes</taxon>
        <taxon>ecological metagenomes</taxon>
    </lineage>
</organism>
<keyword evidence="2" id="KW-1133">Transmembrane helix</keyword>
<dbReference type="AlphaFoldDB" id="A0A381VFD4"/>
<feature type="region of interest" description="Disordered" evidence="1">
    <location>
        <begin position="34"/>
        <end position="96"/>
    </location>
</feature>
<feature type="compositionally biased region" description="Basic and acidic residues" evidence="1">
    <location>
        <begin position="85"/>
        <end position="96"/>
    </location>
</feature>
<sequence length="96" mass="10781">MIELITAAEAGIFIAFSVTVIGIGMAIRKRAIRNKQKRIEQDVRQSEQIGKLTRKETHEPEPQETQSPSTETPTENIDTDALLDSLKDDTEQQKSD</sequence>
<feature type="compositionally biased region" description="Low complexity" evidence="1">
    <location>
        <begin position="63"/>
        <end position="75"/>
    </location>
</feature>
<name>A0A381VFD4_9ZZZZ</name>
<accession>A0A381VFD4</accession>
<evidence type="ECO:0000256" key="2">
    <source>
        <dbReference type="SAM" id="Phobius"/>
    </source>
</evidence>
<reference evidence="3" key="1">
    <citation type="submission" date="2018-05" db="EMBL/GenBank/DDBJ databases">
        <authorList>
            <person name="Lanie J.A."/>
            <person name="Ng W.-L."/>
            <person name="Kazmierczak K.M."/>
            <person name="Andrzejewski T.M."/>
            <person name="Davidsen T.M."/>
            <person name="Wayne K.J."/>
            <person name="Tettelin H."/>
            <person name="Glass J.I."/>
            <person name="Rusch D."/>
            <person name="Podicherti R."/>
            <person name="Tsui H.-C.T."/>
            <person name="Winkler M.E."/>
        </authorList>
    </citation>
    <scope>NUCLEOTIDE SEQUENCE</scope>
</reference>
<keyword evidence="2" id="KW-0472">Membrane</keyword>
<dbReference type="EMBL" id="UINC01008689">
    <property type="protein sequence ID" value="SVA39076.1"/>
    <property type="molecule type" value="Genomic_DNA"/>
</dbReference>
<protein>
    <submittedName>
        <fullName evidence="3">Uncharacterized protein</fullName>
    </submittedName>
</protein>